<sequence>MIGEGEKVIAESSTMKRKCLSVEGSSKKMKNIVQSKLEVNDVRIIDAEKDVAYTEVLFENSKSEGQNANNNNDFEHPVTHPSKLIIKVQESLVGDDISSKLKKKKTTDDEVTPDAPLKRQKKPAALLHYPWVNQYDSIVGTSMVGTTTKYVVKGKFAFKIELCP</sequence>
<dbReference type="EMBL" id="JBFOLK010000008">
    <property type="protein sequence ID" value="KAL2492280.1"/>
    <property type="molecule type" value="Genomic_DNA"/>
</dbReference>
<gene>
    <name evidence="2" type="ORF">Adt_27908</name>
</gene>
<proteinExistence type="predicted"/>
<dbReference type="Proteomes" id="UP001604336">
    <property type="component" value="Unassembled WGS sequence"/>
</dbReference>
<protein>
    <submittedName>
        <fullName evidence="2">Uncharacterized protein</fullName>
    </submittedName>
</protein>
<dbReference type="AlphaFoldDB" id="A0ABD1RV23"/>
<accession>A0ABD1RV23</accession>
<evidence type="ECO:0000313" key="3">
    <source>
        <dbReference type="Proteomes" id="UP001604336"/>
    </source>
</evidence>
<evidence type="ECO:0000256" key="1">
    <source>
        <dbReference type="SAM" id="MobiDB-lite"/>
    </source>
</evidence>
<keyword evidence="3" id="KW-1185">Reference proteome</keyword>
<name>A0ABD1RV23_9LAMI</name>
<comment type="caution">
    <text evidence="2">The sequence shown here is derived from an EMBL/GenBank/DDBJ whole genome shotgun (WGS) entry which is preliminary data.</text>
</comment>
<feature type="region of interest" description="Disordered" evidence="1">
    <location>
        <begin position="99"/>
        <end position="119"/>
    </location>
</feature>
<reference evidence="3" key="1">
    <citation type="submission" date="2024-07" db="EMBL/GenBank/DDBJ databases">
        <title>Two chromosome-level genome assemblies of Korean endemic species Abeliophyllum distichum and Forsythia ovata (Oleaceae).</title>
        <authorList>
            <person name="Jang H."/>
        </authorList>
    </citation>
    <scope>NUCLEOTIDE SEQUENCE [LARGE SCALE GENOMIC DNA]</scope>
</reference>
<evidence type="ECO:0000313" key="2">
    <source>
        <dbReference type="EMBL" id="KAL2492280.1"/>
    </source>
</evidence>
<organism evidence="2 3">
    <name type="scientific">Abeliophyllum distichum</name>
    <dbReference type="NCBI Taxonomy" id="126358"/>
    <lineage>
        <taxon>Eukaryota</taxon>
        <taxon>Viridiplantae</taxon>
        <taxon>Streptophyta</taxon>
        <taxon>Embryophyta</taxon>
        <taxon>Tracheophyta</taxon>
        <taxon>Spermatophyta</taxon>
        <taxon>Magnoliopsida</taxon>
        <taxon>eudicotyledons</taxon>
        <taxon>Gunneridae</taxon>
        <taxon>Pentapetalae</taxon>
        <taxon>asterids</taxon>
        <taxon>lamiids</taxon>
        <taxon>Lamiales</taxon>
        <taxon>Oleaceae</taxon>
        <taxon>Forsythieae</taxon>
        <taxon>Abeliophyllum</taxon>
    </lineage>
</organism>